<evidence type="ECO:0000313" key="2">
    <source>
        <dbReference type="EMBL" id="QUH30077.1"/>
    </source>
</evidence>
<dbReference type="InterPro" id="IPR046866">
    <property type="entry name" value="FapA_N"/>
</dbReference>
<accession>A0A8J8MBT9</accession>
<evidence type="ECO:0000259" key="1">
    <source>
        <dbReference type="Pfam" id="PF20250"/>
    </source>
</evidence>
<dbReference type="Pfam" id="PF20250">
    <property type="entry name" value="FapA_N"/>
    <property type="match status" value="1"/>
</dbReference>
<dbReference type="AlphaFoldDB" id="A0A8J8MBT9"/>
<dbReference type="InterPro" id="IPR046865">
    <property type="entry name" value="FapA_b_solenoid"/>
</dbReference>
<evidence type="ECO:0000313" key="3">
    <source>
        <dbReference type="Proteomes" id="UP000677305"/>
    </source>
</evidence>
<gene>
    <name evidence="2" type="ORF">HYG85_14605</name>
</gene>
<dbReference type="Pfam" id="PF03961">
    <property type="entry name" value="FapA"/>
    <property type="match status" value="1"/>
</dbReference>
<dbReference type="InterPro" id="IPR005646">
    <property type="entry name" value="FapA"/>
</dbReference>
<organism evidence="2 3">
    <name type="scientific">Vallitalea guaymasensis</name>
    <dbReference type="NCBI Taxonomy" id="1185412"/>
    <lineage>
        <taxon>Bacteria</taxon>
        <taxon>Bacillati</taxon>
        <taxon>Bacillota</taxon>
        <taxon>Clostridia</taxon>
        <taxon>Lachnospirales</taxon>
        <taxon>Vallitaleaceae</taxon>
        <taxon>Vallitalea</taxon>
    </lineage>
</organism>
<dbReference type="Proteomes" id="UP000677305">
    <property type="component" value="Chromosome"/>
</dbReference>
<proteinExistence type="predicted"/>
<dbReference type="RefSeq" id="WP_212690301.1">
    <property type="nucleotide sequence ID" value="NZ_CAJXUH010000003.1"/>
</dbReference>
<dbReference type="EMBL" id="CP058561">
    <property type="protein sequence ID" value="QUH30077.1"/>
    <property type="molecule type" value="Genomic_DNA"/>
</dbReference>
<name>A0A8J8MBT9_9FIRM</name>
<protein>
    <submittedName>
        <fullName evidence="2">DUF342 domain-containing protein</fullName>
    </submittedName>
</protein>
<dbReference type="PANTHER" id="PTHR38032:SF1">
    <property type="entry name" value="RNA-BINDING PROTEIN KHPB N-TERMINAL DOMAIN-CONTAINING PROTEIN"/>
    <property type="match status" value="1"/>
</dbReference>
<dbReference type="PANTHER" id="PTHR38032">
    <property type="entry name" value="POLYMERASE-RELATED"/>
    <property type="match status" value="1"/>
</dbReference>
<feature type="domain" description="Flagellar Assembly Protein A N-terminal region" evidence="1">
    <location>
        <begin position="74"/>
        <end position="250"/>
    </location>
</feature>
<dbReference type="KEGG" id="vgu:HYG85_14605"/>
<keyword evidence="3" id="KW-1185">Reference proteome</keyword>
<reference evidence="2 3" key="1">
    <citation type="submission" date="2020-07" db="EMBL/GenBank/DDBJ databases">
        <title>Vallitalea guaymasensis genome.</title>
        <authorList>
            <person name="Postec A."/>
        </authorList>
    </citation>
    <scope>NUCLEOTIDE SEQUENCE [LARGE SCALE GENOMIC DNA]</scope>
    <source>
        <strain evidence="2 3">Ra1766G1</strain>
    </source>
</reference>
<sequence>MFSNVIYSNEYLELIEEEEQYYVRVFEKGYNLNDFNNIMLQYPRINLTCFSALTSAIALASGKIIKIGIKKPLVELSVSKDRLKGYVTLNMTTEEFDSRDKSELVEIVMQAIQHSNIVYGIDVHDIVNIIQPLKKIQIAEGVLPTRGNDAEIKLYKIEEVRPQMVENEAVNHYELNLINKVEKGTWLGERIEPKEGVPGKTVWGEIIPAQPGRQVNLEYDKKTVTERYDAKQDKTILYAKRTGAVIYQNNIIGVCNCLEIDGNVSFKTGNIDFDGFVDIKNSIEDNFIVKADHDIQVMGDMGVGSVDTIESRDGSIYIRGGIAGKNKAKIICNGDLYTKFASECTIVCDGTVNIGSYAINCNIKAKEVKLESYKSRIIGGNIEASIKVQAGEIGNRTESYTKITVTGFERNKIKEEYDTIILTIKKVKEKISLLKQKLSIYSAANLSDSQKADFDKLNDEFEYYRDSLKKLYNKQKKYVSYLHAKGEGEVKVTNCLYPNVSISIKSCNTHCSKFLNTPTTFYVLNKELIKA</sequence>